<comment type="caution">
    <text evidence="3">The sequence shown here is derived from an EMBL/GenBank/DDBJ whole genome shotgun (WGS) entry which is preliminary data.</text>
</comment>
<reference evidence="3 4" key="1">
    <citation type="journal article" date="2017" name="Curr. Biol.">
        <title>The Evolution of Venom by Co-option of Single-Copy Genes.</title>
        <authorList>
            <person name="Martinson E.O."/>
            <person name="Mrinalini"/>
            <person name="Kelkar Y.D."/>
            <person name="Chang C.H."/>
            <person name="Werren J.H."/>
        </authorList>
    </citation>
    <scope>NUCLEOTIDE SEQUENCE [LARGE SCALE GENOMIC DNA]</scope>
    <source>
        <strain evidence="3 4">Alberta</strain>
        <tissue evidence="3">Whole body</tissue>
    </source>
</reference>
<evidence type="ECO:0000256" key="1">
    <source>
        <dbReference type="SAM" id="MobiDB-lite"/>
    </source>
</evidence>
<evidence type="ECO:0000313" key="3">
    <source>
        <dbReference type="EMBL" id="OXU17178.1"/>
    </source>
</evidence>
<dbReference type="EMBL" id="NNAY01004958">
    <property type="protein sequence ID" value="OXU17178.1"/>
    <property type="molecule type" value="Genomic_DNA"/>
</dbReference>
<name>A0A232EFS6_9HYME</name>
<protein>
    <recommendedName>
        <fullName evidence="2">Mutator-like transposase domain-containing protein</fullName>
    </recommendedName>
</protein>
<gene>
    <name evidence="3" type="ORF">TSAR_012609</name>
</gene>
<evidence type="ECO:0000313" key="4">
    <source>
        <dbReference type="Proteomes" id="UP000215335"/>
    </source>
</evidence>
<proteinExistence type="predicted"/>
<feature type="domain" description="Mutator-like transposase" evidence="2">
    <location>
        <begin position="18"/>
        <end position="323"/>
    </location>
</feature>
<organism evidence="3 4">
    <name type="scientific">Trichomalopsis sarcophagae</name>
    <dbReference type="NCBI Taxonomy" id="543379"/>
    <lineage>
        <taxon>Eukaryota</taxon>
        <taxon>Metazoa</taxon>
        <taxon>Ecdysozoa</taxon>
        <taxon>Arthropoda</taxon>
        <taxon>Hexapoda</taxon>
        <taxon>Insecta</taxon>
        <taxon>Pterygota</taxon>
        <taxon>Neoptera</taxon>
        <taxon>Endopterygota</taxon>
        <taxon>Hymenoptera</taxon>
        <taxon>Apocrita</taxon>
        <taxon>Proctotrupomorpha</taxon>
        <taxon>Chalcidoidea</taxon>
        <taxon>Pteromalidae</taxon>
        <taxon>Pteromalinae</taxon>
        <taxon>Trichomalopsis</taxon>
    </lineage>
</organism>
<dbReference type="AlphaFoldDB" id="A0A232EFS6"/>
<dbReference type="Pfam" id="PF20700">
    <property type="entry name" value="Mutator"/>
    <property type="match status" value="1"/>
</dbReference>
<keyword evidence="4" id="KW-1185">Reference proteome</keyword>
<dbReference type="STRING" id="543379.A0A232EFS6"/>
<accession>A0A232EFS6</accession>
<evidence type="ECO:0000259" key="2">
    <source>
        <dbReference type="Pfam" id="PF20700"/>
    </source>
</evidence>
<feature type="region of interest" description="Disordered" evidence="1">
    <location>
        <begin position="422"/>
        <end position="444"/>
    </location>
</feature>
<dbReference type="InterPro" id="IPR049012">
    <property type="entry name" value="Mutator_transp_dom"/>
</dbReference>
<dbReference type="Proteomes" id="UP000215335">
    <property type="component" value="Unassembled WGS sequence"/>
</dbReference>
<dbReference type="OrthoDB" id="6095482at2759"/>
<sequence>MHEVDNLKEETNSKIIEGRRIVHLQTLGEQLICNKCKSILSLTDTVEEKNVGLASIFYVRCRECKITSSVCSDKYHKTADQNIHFDTNTKAVIGALNTGNGNTHLNGILSAFNIPQFNWKSFKTPEKKPSHLDRSFIFPNLPTLSESVSINSEHKVRVAASLDMGWFTRSTGRSYNSFSGTASLIGLFSKKVISYVTLNRKCKKCDKGYDVKDHDCRRNFSGTAKAMEPHAAVQLTKNNRTLMDCEIDVGIIIADNDSSSIATLRNAHDFEVVKQADKNHTSKGVVNALYKLQKNHKELTSTTIQYLQKCFNYSISQNAGSSEDNPDTYRHTNIGDGLADQKLFDTLIILFDDLAANAYTYSAGASSNPNESLNNIIVSKAPKSRMYGMSISSDIRVACAINKKNDGEIFLTSLAKKLNVSPGKHTQKYSTDADNKSRKRYEKS</sequence>